<feature type="coiled-coil region" evidence="8">
    <location>
        <begin position="43"/>
        <end position="70"/>
    </location>
</feature>
<evidence type="ECO:0000256" key="7">
    <source>
        <dbReference type="ARBA" id="ARBA00023306"/>
    </source>
</evidence>
<comment type="subcellular location">
    <subcellularLocation>
        <location evidence="1">Nucleus</location>
    </subcellularLocation>
</comment>
<evidence type="ECO:0000256" key="4">
    <source>
        <dbReference type="ARBA" id="ARBA00022618"/>
    </source>
</evidence>
<dbReference type="EMBL" id="MU004189">
    <property type="protein sequence ID" value="KAF2495035.1"/>
    <property type="molecule type" value="Genomic_DNA"/>
</dbReference>
<evidence type="ECO:0000256" key="8">
    <source>
        <dbReference type="SAM" id="Coils"/>
    </source>
</evidence>
<keyword evidence="11" id="KW-1185">Reference proteome</keyword>
<name>A0A6A6QRN6_9PEZI</name>
<dbReference type="InterPro" id="IPR008672">
    <property type="entry name" value="Mad1"/>
</dbReference>
<dbReference type="PANTHER" id="PTHR23168:SF0">
    <property type="entry name" value="MITOTIC SPINDLE ASSEMBLY CHECKPOINT PROTEIN MAD1"/>
    <property type="match status" value="1"/>
</dbReference>
<gene>
    <name evidence="10" type="ORF">BU16DRAFT_526935</name>
</gene>
<evidence type="ECO:0000256" key="2">
    <source>
        <dbReference type="ARBA" id="ARBA00008029"/>
    </source>
</evidence>
<keyword evidence="4" id="KW-0132">Cell division</keyword>
<evidence type="ECO:0000256" key="6">
    <source>
        <dbReference type="ARBA" id="ARBA00023242"/>
    </source>
</evidence>
<proteinExistence type="inferred from homology"/>
<organism evidence="10 11">
    <name type="scientific">Lophium mytilinum</name>
    <dbReference type="NCBI Taxonomy" id="390894"/>
    <lineage>
        <taxon>Eukaryota</taxon>
        <taxon>Fungi</taxon>
        <taxon>Dikarya</taxon>
        <taxon>Ascomycota</taxon>
        <taxon>Pezizomycotina</taxon>
        <taxon>Dothideomycetes</taxon>
        <taxon>Pleosporomycetidae</taxon>
        <taxon>Mytilinidiales</taxon>
        <taxon>Mytilinidiaceae</taxon>
        <taxon>Lophium</taxon>
    </lineage>
</organism>
<keyword evidence="6" id="KW-0539">Nucleus</keyword>
<dbReference type="GO" id="GO:0007094">
    <property type="term" value="P:mitotic spindle assembly checkpoint signaling"/>
    <property type="evidence" value="ECO:0007669"/>
    <property type="project" value="InterPro"/>
</dbReference>
<evidence type="ECO:0000256" key="1">
    <source>
        <dbReference type="ARBA" id="ARBA00004123"/>
    </source>
</evidence>
<dbReference type="GO" id="GO:0005635">
    <property type="term" value="C:nuclear envelope"/>
    <property type="evidence" value="ECO:0007669"/>
    <property type="project" value="TreeGrafter"/>
</dbReference>
<keyword evidence="5" id="KW-0498">Mitosis</keyword>
<evidence type="ECO:0000256" key="3">
    <source>
        <dbReference type="ARBA" id="ARBA00022019"/>
    </source>
</evidence>
<evidence type="ECO:0000313" key="11">
    <source>
        <dbReference type="Proteomes" id="UP000799750"/>
    </source>
</evidence>
<dbReference type="Proteomes" id="UP000799750">
    <property type="component" value="Unassembled WGS sequence"/>
</dbReference>
<dbReference type="Gene3D" id="6.10.250.90">
    <property type="match status" value="1"/>
</dbReference>
<evidence type="ECO:0000256" key="9">
    <source>
        <dbReference type="SAM" id="MobiDB-lite"/>
    </source>
</evidence>
<dbReference type="GO" id="GO:0051301">
    <property type="term" value="P:cell division"/>
    <property type="evidence" value="ECO:0007669"/>
    <property type="project" value="UniProtKB-KW"/>
</dbReference>
<dbReference type="PANTHER" id="PTHR23168">
    <property type="entry name" value="MITOTIC SPINDLE ASSEMBLY CHECKPOINT PROTEIN MAD1 MITOTIC ARREST DEFICIENT-LIKE PROTEIN 1"/>
    <property type="match status" value="1"/>
</dbReference>
<comment type="similarity">
    <text evidence="2">Belongs to the MAD1 family.</text>
</comment>
<dbReference type="GO" id="GO:0051315">
    <property type="term" value="P:attachment of mitotic spindle microtubules to kinetochore"/>
    <property type="evidence" value="ECO:0007669"/>
    <property type="project" value="TreeGrafter"/>
</dbReference>
<feature type="region of interest" description="Disordered" evidence="9">
    <location>
        <begin position="445"/>
        <end position="475"/>
    </location>
</feature>
<dbReference type="GO" id="GO:0072686">
    <property type="term" value="C:mitotic spindle"/>
    <property type="evidence" value="ECO:0007669"/>
    <property type="project" value="TreeGrafter"/>
</dbReference>
<dbReference type="Gene3D" id="1.20.5.170">
    <property type="match status" value="1"/>
</dbReference>
<evidence type="ECO:0000313" key="10">
    <source>
        <dbReference type="EMBL" id="KAF2495035.1"/>
    </source>
</evidence>
<keyword evidence="8" id="KW-0175">Coiled coil</keyword>
<feature type="compositionally biased region" description="Basic and acidic residues" evidence="9">
    <location>
        <begin position="107"/>
        <end position="137"/>
    </location>
</feature>
<dbReference type="OrthoDB" id="331602at2759"/>
<protein>
    <recommendedName>
        <fullName evidence="3">Spindle assembly checkpoint component MAD1</fullName>
    </recommendedName>
</protein>
<feature type="region of interest" description="Disordered" evidence="9">
    <location>
        <begin position="105"/>
        <end position="144"/>
    </location>
</feature>
<evidence type="ECO:0000256" key="5">
    <source>
        <dbReference type="ARBA" id="ARBA00022776"/>
    </source>
</evidence>
<dbReference type="GO" id="GO:0000776">
    <property type="term" value="C:kinetochore"/>
    <property type="evidence" value="ECO:0007669"/>
    <property type="project" value="TreeGrafter"/>
</dbReference>
<sequence>MAARNQSVPTYDFLTGASTPPRVPFRGAETLRASHISRPDLGNEDLRAQLNTLQYELDTLKQEREMAALQHQQEVRDAQSKAEEDFRRAQAAEASNNATAAKYTSMMREHQEAQDRNANEKKELERKVRAAQEKSQDLQEEVDEAQAELSSIARSNKHKYDGLETQCKTLKTTVEELRTDLDAKVAALQTAQQRLSNREDEAGELEAEILRLKAQSGDVDTLAVIKRELSEQVAHIKKLEATNREQYAELKQYRKLHKSIELVEEEKRTLEGKVHMMNDLRRELSESEVKRQVLEDERQSWTSYLENMSSTQGELQFDTPEDLAKAFIRERVETASLMERLGAIQPELSVKDENIRALEDQKAKLLEEVQKLRSSGGAPDNKVRARLERQKALATKEVEYLRAQLKTFDIEESEMQPDKYDAQKTHRIQELESLVDEYRKESQTLQNELSAAETAPRSPLSIAAGQKRALDADDDERLGELRRKNRQLQDEATQLTKRIAVLESELMAQKSQLKSLKASSRTRVLELRSNPTADAEALKLSTVTTLRAANAALLARLEGATPPPDSVPIATLHASQDEIIELQHTVAEREKRMKRLKQIWGAKSQEFREAVASVLGWKMDFMPNGRVRVTSMFYPGDEETGENSIVFDGENGTMKVSGGPQSAFASEIRDQIAFWVEGKKEIPGFLAALTLDFFERGEKTQRL</sequence>
<accession>A0A6A6QRN6</accession>
<dbReference type="AlphaFoldDB" id="A0A6A6QRN6"/>
<dbReference type="Pfam" id="PF05557">
    <property type="entry name" value="MAD"/>
    <property type="match status" value="1"/>
</dbReference>
<dbReference type="Gene3D" id="3.30.457.60">
    <property type="match status" value="1"/>
</dbReference>
<reference evidence="10" key="1">
    <citation type="journal article" date="2020" name="Stud. Mycol.">
        <title>101 Dothideomycetes genomes: a test case for predicting lifestyles and emergence of pathogens.</title>
        <authorList>
            <person name="Haridas S."/>
            <person name="Albert R."/>
            <person name="Binder M."/>
            <person name="Bloem J."/>
            <person name="Labutti K."/>
            <person name="Salamov A."/>
            <person name="Andreopoulos B."/>
            <person name="Baker S."/>
            <person name="Barry K."/>
            <person name="Bills G."/>
            <person name="Bluhm B."/>
            <person name="Cannon C."/>
            <person name="Castanera R."/>
            <person name="Culley D."/>
            <person name="Daum C."/>
            <person name="Ezra D."/>
            <person name="Gonzalez J."/>
            <person name="Henrissat B."/>
            <person name="Kuo A."/>
            <person name="Liang C."/>
            <person name="Lipzen A."/>
            <person name="Lutzoni F."/>
            <person name="Magnuson J."/>
            <person name="Mondo S."/>
            <person name="Nolan M."/>
            <person name="Ohm R."/>
            <person name="Pangilinan J."/>
            <person name="Park H.-J."/>
            <person name="Ramirez L."/>
            <person name="Alfaro M."/>
            <person name="Sun H."/>
            <person name="Tritt A."/>
            <person name="Yoshinaga Y."/>
            <person name="Zwiers L.-H."/>
            <person name="Turgeon B."/>
            <person name="Goodwin S."/>
            <person name="Spatafora J."/>
            <person name="Crous P."/>
            <person name="Grigoriev I."/>
        </authorList>
    </citation>
    <scope>NUCLEOTIDE SEQUENCE</scope>
    <source>
        <strain evidence="10">CBS 269.34</strain>
    </source>
</reference>
<dbReference type="SUPFAM" id="SSF75704">
    <property type="entry name" value="Mitotic arrest deficient-like 1, Mad1"/>
    <property type="match status" value="1"/>
</dbReference>
<keyword evidence="7" id="KW-0131">Cell cycle</keyword>